<protein>
    <submittedName>
        <fullName evidence="2">Uncharacterized protein</fullName>
    </submittedName>
</protein>
<gene>
    <name evidence="2" type="ORF">RBSH_05669</name>
</gene>
<evidence type="ECO:0000256" key="1">
    <source>
        <dbReference type="SAM" id="MobiDB-lite"/>
    </source>
</evidence>
<accession>K5D888</accession>
<dbReference type="Proteomes" id="UP000007993">
    <property type="component" value="Unassembled WGS sequence"/>
</dbReference>
<name>K5D888_RHOBT</name>
<evidence type="ECO:0000313" key="2">
    <source>
        <dbReference type="EMBL" id="EKJ99013.1"/>
    </source>
</evidence>
<reference evidence="2 3" key="1">
    <citation type="journal article" date="2013" name="Mar. Genomics">
        <title>Expression of sulfatases in Rhodopirellula baltica and the diversity of sulfatases in the genus Rhodopirellula.</title>
        <authorList>
            <person name="Wegner C.E."/>
            <person name="Richter-Heitmann T."/>
            <person name="Klindworth A."/>
            <person name="Klockow C."/>
            <person name="Richter M."/>
            <person name="Achstetter T."/>
            <person name="Glockner F.O."/>
            <person name="Harder J."/>
        </authorList>
    </citation>
    <scope>NUCLEOTIDE SEQUENCE [LARGE SCALE GENOMIC DNA]</scope>
    <source>
        <strain evidence="2 3">SH28</strain>
    </source>
</reference>
<feature type="region of interest" description="Disordered" evidence="1">
    <location>
        <begin position="1"/>
        <end position="30"/>
    </location>
</feature>
<sequence>MNRSEPAGGSAPQDFYRKGTGSRTNRTGPVMRISLPLTATVSRRPFHAKRSVAT</sequence>
<dbReference type="EMBL" id="AMCW01000162">
    <property type="protein sequence ID" value="EKJ99013.1"/>
    <property type="molecule type" value="Genomic_DNA"/>
</dbReference>
<evidence type="ECO:0000313" key="3">
    <source>
        <dbReference type="Proteomes" id="UP000007993"/>
    </source>
</evidence>
<dbReference type="AlphaFoldDB" id="K5D888"/>
<proteinExistence type="predicted"/>
<comment type="caution">
    <text evidence="2">The sequence shown here is derived from an EMBL/GenBank/DDBJ whole genome shotgun (WGS) entry which is preliminary data.</text>
</comment>
<organism evidence="2 3">
    <name type="scientific">Rhodopirellula baltica SH28</name>
    <dbReference type="NCBI Taxonomy" id="993517"/>
    <lineage>
        <taxon>Bacteria</taxon>
        <taxon>Pseudomonadati</taxon>
        <taxon>Planctomycetota</taxon>
        <taxon>Planctomycetia</taxon>
        <taxon>Pirellulales</taxon>
        <taxon>Pirellulaceae</taxon>
        <taxon>Rhodopirellula</taxon>
    </lineage>
</organism>
<dbReference type="PATRIC" id="fig|993517.3.peg.6132"/>